<gene>
    <name evidence="2" type="ORF">GQS65_13630</name>
</gene>
<dbReference type="EMBL" id="WSZK01000023">
    <property type="protein sequence ID" value="MWG35513.1"/>
    <property type="molecule type" value="Genomic_DNA"/>
</dbReference>
<comment type="caution">
    <text evidence="2">The sequence shown here is derived from an EMBL/GenBank/DDBJ whole genome shotgun (WGS) entry which is preliminary data.</text>
</comment>
<evidence type="ECO:0000313" key="2">
    <source>
        <dbReference type="EMBL" id="MWG35513.1"/>
    </source>
</evidence>
<dbReference type="PROSITE" id="PS51257">
    <property type="entry name" value="PROKAR_LIPOPROTEIN"/>
    <property type="match status" value="1"/>
</dbReference>
<sequence>MRRLLPLLLAVLVVLAGCNGIGLPGSGDEPGLDTNTTETPMATPGTPGENVTGESVKAEALAAIEAVETYRLRANQTTRYAELNRTVNSTVNGTFDRTVRNASLVQNLTARSLAFSVETYVDGASETRYQYSRIYEQEYDSRWIRTDLSGNFSATWEQYDTLSRQRALLEASNVTLDGIERVNGTDVYVLTATTNRSEYEALGIGTGGAANVSTVSATFYVGVEDDRLVRSTVNVSGTERASGRTLTFERTTDLRFDGYGEPVDIQLPAGASDAVTVASPNGTVA</sequence>
<dbReference type="Pfam" id="PF24381">
    <property type="entry name" value="DUF7537"/>
    <property type="match status" value="1"/>
</dbReference>
<feature type="region of interest" description="Disordered" evidence="1">
    <location>
        <begin position="25"/>
        <end position="52"/>
    </location>
</feature>
<evidence type="ECO:0000313" key="3">
    <source>
        <dbReference type="Proteomes" id="UP000451471"/>
    </source>
</evidence>
<keyword evidence="3" id="KW-1185">Reference proteome</keyword>
<protein>
    <submittedName>
        <fullName evidence="2">Uncharacterized protein</fullName>
    </submittedName>
</protein>
<dbReference type="SUPFAM" id="SSF89392">
    <property type="entry name" value="Prokaryotic lipoproteins and lipoprotein localization factors"/>
    <property type="match status" value="1"/>
</dbReference>
<dbReference type="Gene3D" id="2.50.20.20">
    <property type="match status" value="1"/>
</dbReference>
<dbReference type="OrthoDB" id="253210at2157"/>
<evidence type="ECO:0000256" key="1">
    <source>
        <dbReference type="SAM" id="MobiDB-lite"/>
    </source>
</evidence>
<organism evidence="2 3">
    <name type="scientific">Halomarina oriensis</name>
    <dbReference type="NCBI Taxonomy" id="671145"/>
    <lineage>
        <taxon>Archaea</taxon>
        <taxon>Methanobacteriati</taxon>
        <taxon>Methanobacteriota</taxon>
        <taxon>Stenosarchaea group</taxon>
        <taxon>Halobacteria</taxon>
        <taxon>Halobacteriales</taxon>
        <taxon>Natronomonadaceae</taxon>
        <taxon>Halomarina</taxon>
    </lineage>
</organism>
<dbReference type="Proteomes" id="UP000451471">
    <property type="component" value="Unassembled WGS sequence"/>
</dbReference>
<name>A0A6B0GSA7_9EURY</name>
<accession>A0A6B0GSA7</accession>
<proteinExistence type="predicted"/>
<dbReference type="InterPro" id="IPR029046">
    <property type="entry name" value="LolA/LolB/LppX"/>
</dbReference>
<dbReference type="AlphaFoldDB" id="A0A6B0GSA7"/>
<reference evidence="2 3" key="1">
    <citation type="submission" date="2019-12" db="EMBL/GenBank/DDBJ databases">
        <title>Halocatena pleomorpha gen. nov. sp. nov., an extremely halophilic archaeon of family Halobacteriaceae isolated from saltpan soil.</title>
        <authorList>
            <person name="Pal Y."/>
            <person name="Verma A."/>
            <person name="Krishnamurthi S."/>
            <person name="Kumar P."/>
        </authorList>
    </citation>
    <scope>NUCLEOTIDE SEQUENCE [LARGE SCALE GENOMIC DNA]</scope>
    <source>
        <strain evidence="2 3">JCM 16495</strain>
    </source>
</reference>
<dbReference type="InterPro" id="IPR055959">
    <property type="entry name" value="DUF7537"/>
</dbReference>
<dbReference type="RefSeq" id="WP_158205183.1">
    <property type="nucleotide sequence ID" value="NZ_WSZK01000023.1"/>
</dbReference>